<reference evidence="2 4" key="2">
    <citation type="submission" date="2016-11" db="EMBL/GenBank/DDBJ databases">
        <authorList>
            <person name="Jaros S."/>
            <person name="Januszkiewicz K."/>
            <person name="Wedrychowicz H."/>
        </authorList>
    </citation>
    <scope>NUCLEOTIDE SEQUENCE [LARGE SCALE GENOMIC DNA]</scope>
    <source>
        <strain evidence="2">NVI 5450</strain>
    </source>
</reference>
<dbReference type="InterPro" id="IPR008514">
    <property type="entry name" value="T6SS_Hcp"/>
</dbReference>
<dbReference type="KEGG" id="mvs:MVIS_3030"/>
<dbReference type="STRING" id="80854.MVIS_3030"/>
<dbReference type="EMBL" id="FPLD01000086">
    <property type="protein sequence ID" value="SGZ07657.1"/>
    <property type="molecule type" value="Genomic_DNA"/>
</dbReference>
<dbReference type="AlphaFoldDB" id="A0A090IIK1"/>
<name>A0A090IIK1_9GAMM</name>
<dbReference type="HOGENOM" id="CLU_112762_1_0_6"/>
<dbReference type="Proteomes" id="UP000182660">
    <property type="component" value="Unassembled WGS sequence"/>
</dbReference>
<dbReference type="OrthoDB" id="6461049at2"/>
<dbReference type="SUPFAM" id="SSF141452">
    <property type="entry name" value="Hcp1-like"/>
    <property type="match status" value="1"/>
</dbReference>
<dbReference type="EMBL" id="FPLJ01000065">
    <property type="protein sequence ID" value="SGY95600.1"/>
    <property type="molecule type" value="Genomic_DNA"/>
</dbReference>
<keyword evidence="3" id="KW-1185">Reference proteome</keyword>
<evidence type="ECO:0000313" key="3">
    <source>
        <dbReference type="Proteomes" id="UP000182660"/>
    </source>
</evidence>
<dbReference type="PATRIC" id="fig|80854.5.peg.3212"/>
<accession>A0A090IIK1</accession>
<evidence type="ECO:0000313" key="4">
    <source>
        <dbReference type="Proteomes" id="UP000183794"/>
    </source>
</evidence>
<dbReference type="InterPro" id="IPR036624">
    <property type="entry name" value="Hcp1-lik_sf"/>
</dbReference>
<dbReference type="Proteomes" id="UP000183794">
    <property type="component" value="Unassembled WGS sequence"/>
</dbReference>
<proteinExistence type="predicted"/>
<evidence type="ECO:0000313" key="1">
    <source>
        <dbReference type="EMBL" id="SGY95600.1"/>
    </source>
</evidence>
<sequence>MASIYMRIDGVKVDGGATAEGLPGEGWFALNSYSWGAVRSVAMDIGNGTNSDSGMVAMSEVNISKEVDGSSEDLLSFLFSPGPEGKNVEIVFTKPARDGSGADIYFQVKLEKARLVSYNVSGSDGGQPFESIALSYIQLDQLHWHEASGGKLEKGGLVSYNVPQGKMLSGSK</sequence>
<dbReference type="GeneID" id="61296871"/>
<gene>
    <name evidence="1" type="ORF">MT2528_3030</name>
    <name evidence="2" type="ORF">NVI5450_3227</name>
</gene>
<dbReference type="Gene3D" id="2.30.110.20">
    <property type="entry name" value="Hcp1-like"/>
    <property type="match status" value="1"/>
</dbReference>
<dbReference type="RefSeq" id="WP_045111091.1">
    <property type="nucleotide sequence ID" value="NZ_CAWQZC010000031.1"/>
</dbReference>
<reference evidence="1 3" key="1">
    <citation type="submission" date="2016-11" db="EMBL/GenBank/DDBJ databases">
        <authorList>
            <person name="Klemetsen T."/>
        </authorList>
    </citation>
    <scope>NUCLEOTIDE SEQUENCE [LARGE SCALE GENOMIC DNA]</scope>
    <source>
        <strain evidence="1">MT 2528</strain>
    </source>
</reference>
<dbReference type="Pfam" id="PF05638">
    <property type="entry name" value="T6SS_HCP"/>
    <property type="match status" value="1"/>
</dbReference>
<organism evidence="2 4">
    <name type="scientific">Moritella viscosa</name>
    <dbReference type="NCBI Taxonomy" id="80854"/>
    <lineage>
        <taxon>Bacteria</taxon>
        <taxon>Pseudomonadati</taxon>
        <taxon>Pseudomonadota</taxon>
        <taxon>Gammaproteobacteria</taxon>
        <taxon>Alteromonadales</taxon>
        <taxon>Moritellaceae</taxon>
        <taxon>Moritella</taxon>
    </lineage>
</organism>
<protein>
    <submittedName>
        <fullName evidence="2">Uncharacterized protein</fullName>
    </submittedName>
</protein>
<evidence type="ECO:0000313" key="2">
    <source>
        <dbReference type="EMBL" id="SGZ07657.1"/>
    </source>
</evidence>